<proteinExistence type="predicted"/>
<accession>A0A3N0XKE5</accession>
<keyword evidence="4" id="KW-1185">Reference proteome</keyword>
<dbReference type="EMBL" id="RJVU01071319">
    <property type="protein sequence ID" value="ROI48932.1"/>
    <property type="molecule type" value="Genomic_DNA"/>
</dbReference>
<evidence type="ECO:0000313" key="4">
    <source>
        <dbReference type="Proteomes" id="UP000281406"/>
    </source>
</evidence>
<organism evidence="3 4">
    <name type="scientific">Anabarilius grahami</name>
    <name type="common">Kanglang fish</name>
    <name type="synonym">Barilius grahami</name>
    <dbReference type="NCBI Taxonomy" id="495550"/>
    <lineage>
        <taxon>Eukaryota</taxon>
        <taxon>Metazoa</taxon>
        <taxon>Chordata</taxon>
        <taxon>Craniata</taxon>
        <taxon>Vertebrata</taxon>
        <taxon>Euteleostomi</taxon>
        <taxon>Actinopterygii</taxon>
        <taxon>Neopterygii</taxon>
        <taxon>Teleostei</taxon>
        <taxon>Ostariophysi</taxon>
        <taxon>Cypriniformes</taxon>
        <taxon>Xenocyprididae</taxon>
        <taxon>Xenocypridinae</taxon>
        <taxon>Xenocypridinae incertae sedis</taxon>
        <taxon>Anabarilius</taxon>
    </lineage>
</organism>
<feature type="compositionally biased region" description="Polar residues" evidence="1">
    <location>
        <begin position="28"/>
        <end position="44"/>
    </location>
</feature>
<name>A0A3N0XKE5_ANAGA</name>
<keyword evidence="2" id="KW-1133">Transmembrane helix</keyword>
<sequence>MSEIKLFSSDEESFVLEESLPLSFGLRSDSSPPNTASDPSTLSGKHQPKNKQEFSFSGYFLHCHSSDVPSAPAGAQFLWLIFSTAAVVMFLLLLQELSFFGYFLHCHSSDVPSATVGAQFLRLTFLNSHHSVIFPAPTGAQFSGKILSTVAAECPLCFRRSSVDPSNLFSTATALISLVQRCESPPGQATNPSP</sequence>
<dbReference type="AlphaFoldDB" id="A0A3N0XKE5"/>
<feature type="region of interest" description="Disordered" evidence="1">
    <location>
        <begin position="24"/>
        <end position="49"/>
    </location>
</feature>
<keyword evidence="2" id="KW-0812">Transmembrane</keyword>
<dbReference type="Proteomes" id="UP000281406">
    <property type="component" value="Unassembled WGS sequence"/>
</dbReference>
<evidence type="ECO:0000256" key="2">
    <source>
        <dbReference type="SAM" id="Phobius"/>
    </source>
</evidence>
<protein>
    <submittedName>
        <fullName evidence="3">Uncharacterized protein</fullName>
    </submittedName>
</protein>
<comment type="caution">
    <text evidence="3">The sequence shown here is derived from an EMBL/GenBank/DDBJ whole genome shotgun (WGS) entry which is preliminary data.</text>
</comment>
<feature type="transmembrane region" description="Helical" evidence="2">
    <location>
        <begin position="77"/>
        <end position="94"/>
    </location>
</feature>
<gene>
    <name evidence="3" type="ORF">DPX16_3953</name>
</gene>
<reference evidence="3 4" key="1">
    <citation type="submission" date="2018-10" db="EMBL/GenBank/DDBJ databases">
        <title>Genome assembly for a Yunnan-Guizhou Plateau 3E fish, Anabarilius grahami (Regan), and its evolutionary and genetic applications.</title>
        <authorList>
            <person name="Jiang W."/>
        </authorList>
    </citation>
    <scope>NUCLEOTIDE SEQUENCE [LARGE SCALE GENOMIC DNA]</scope>
    <source>
        <strain evidence="3">AG-KIZ</strain>
        <tissue evidence="3">Muscle</tissue>
    </source>
</reference>
<evidence type="ECO:0000256" key="1">
    <source>
        <dbReference type="SAM" id="MobiDB-lite"/>
    </source>
</evidence>
<evidence type="ECO:0000313" key="3">
    <source>
        <dbReference type="EMBL" id="ROI48932.1"/>
    </source>
</evidence>
<keyword evidence="2" id="KW-0472">Membrane</keyword>